<proteinExistence type="predicted"/>
<feature type="compositionally biased region" description="Low complexity" evidence="1">
    <location>
        <begin position="28"/>
        <end position="46"/>
    </location>
</feature>
<sequence length="59" mass="6219">MPTSSDLVKQKRERDSWDAYMAGLRAAEAARAAQPAPVPTPQVETPIAPDDAPDGLSNG</sequence>
<protein>
    <submittedName>
        <fullName evidence="2">Uncharacterized protein</fullName>
    </submittedName>
</protein>
<evidence type="ECO:0000256" key="1">
    <source>
        <dbReference type="SAM" id="MobiDB-lite"/>
    </source>
</evidence>
<dbReference type="EMBL" id="CP102774">
    <property type="protein sequence ID" value="UZF87999.1"/>
    <property type="molecule type" value="Genomic_DNA"/>
</dbReference>
<name>A0A9E8A017_9HYPH</name>
<feature type="region of interest" description="Disordered" evidence="1">
    <location>
        <begin position="28"/>
        <end position="59"/>
    </location>
</feature>
<organism evidence="2">
    <name type="scientific">Bosea sp. NBC_00436</name>
    <dbReference type="NCBI Taxonomy" id="2969620"/>
    <lineage>
        <taxon>Bacteria</taxon>
        <taxon>Pseudomonadati</taxon>
        <taxon>Pseudomonadota</taxon>
        <taxon>Alphaproteobacteria</taxon>
        <taxon>Hyphomicrobiales</taxon>
        <taxon>Boseaceae</taxon>
        <taxon>Bosea</taxon>
    </lineage>
</organism>
<evidence type="ECO:0000313" key="2">
    <source>
        <dbReference type="EMBL" id="UZF87999.1"/>
    </source>
</evidence>
<dbReference type="AlphaFoldDB" id="A0A9E8A017"/>
<accession>A0A9E8A017</accession>
<reference evidence="2" key="1">
    <citation type="submission" date="2022-08" db="EMBL/GenBank/DDBJ databases">
        <title>Complete Genome Sequences of 2 Bosea sp. soil isolates.</title>
        <authorList>
            <person name="Alvarez Arevalo M."/>
            <person name="Sterndorff E.B."/>
            <person name="Faurdal D."/>
            <person name="Joergensen T.S."/>
            <person name="Weber T."/>
        </authorList>
    </citation>
    <scope>NUCLEOTIDE SEQUENCE</scope>
    <source>
        <strain evidence="2">NBC_00436</strain>
    </source>
</reference>
<gene>
    <name evidence="2" type="ORF">NWE54_04215</name>
</gene>